<evidence type="ECO:0000313" key="18">
    <source>
        <dbReference type="Proteomes" id="UP001046870"/>
    </source>
</evidence>
<dbReference type="PROSITE" id="PS01180">
    <property type="entry name" value="CUB"/>
    <property type="match status" value="2"/>
</dbReference>
<keyword evidence="11" id="KW-0325">Glycoprotein</keyword>
<dbReference type="PANTHER" id="PTHR24251:SF30">
    <property type="entry name" value="MEMBRANE FRIZZLED-RELATED PROTEIN"/>
    <property type="match status" value="1"/>
</dbReference>
<dbReference type="SUPFAM" id="SSF49854">
    <property type="entry name" value="Spermadhesin, CUB domain"/>
    <property type="match status" value="2"/>
</dbReference>
<keyword evidence="10" id="KW-0168">Coated pit</keyword>
<dbReference type="AlphaFoldDB" id="A0A9D3PYV0"/>
<dbReference type="InterPro" id="IPR002172">
    <property type="entry name" value="LDrepeatLR_classA_rpt"/>
</dbReference>
<comment type="subcellular location">
    <subcellularLocation>
        <location evidence="12">Membrane</location>
        <location evidence="12">Coated pit</location>
    </subcellularLocation>
    <subcellularLocation>
        <location evidence="1">Membrane</location>
        <topology evidence="1">Single-pass type I membrane protein</topology>
    </subcellularLocation>
</comment>
<dbReference type="EMBL" id="JAFDVH010000010">
    <property type="protein sequence ID" value="KAG7470100.1"/>
    <property type="molecule type" value="Genomic_DNA"/>
</dbReference>
<feature type="domain" description="CUB" evidence="16">
    <location>
        <begin position="46"/>
        <end position="158"/>
    </location>
</feature>
<feature type="signal peptide" evidence="15">
    <location>
        <begin position="1"/>
        <end position="31"/>
    </location>
</feature>
<keyword evidence="3" id="KW-0812">Transmembrane</keyword>
<evidence type="ECO:0000256" key="14">
    <source>
        <dbReference type="SAM" id="MobiDB-lite"/>
    </source>
</evidence>
<keyword evidence="2" id="KW-0254">Endocytosis</keyword>
<dbReference type="SUPFAM" id="SSF57424">
    <property type="entry name" value="LDL receptor-like module"/>
    <property type="match status" value="5"/>
</dbReference>
<dbReference type="PROSITE" id="PS50068">
    <property type="entry name" value="LDLRA_2"/>
    <property type="match status" value="5"/>
</dbReference>
<evidence type="ECO:0000256" key="5">
    <source>
        <dbReference type="ARBA" id="ARBA00022737"/>
    </source>
</evidence>
<keyword evidence="5" id="KW-0677">Repeat</keyword>
<dbReference type="FunFam" id="2.60.120.290:FF:000021">
    <property type="entry name" value="Low-density lipoprotein receptor-related protein 12"/>
    <property type="match status" value="1"/>
</dbReference>
<feature type="region of interest" description="Disordered" evidence="14">
    <location>
        <begin position="740"/>
        <end position="819"/>
    </location>
</feature>
<dbReference type="SMART" id="SM00192">
    <property type="entry name" value="LDLa"/>
    <property type="match status" value="5"/>
</dbReference>
<feature type="disulfide bond" evidence="13">
    <location>
        <begin position="165"/>
        <end position="177"/>
    </location>
</feature>
<keyword evidence="18" id="KW-1185">Reference proteome</keyword>
<dbReference type="Gene3D" id="2.60.120.290">
    <property type="entry name" value="Spermadhesin, CUB domain"/>
    <property type="match status" value="2"/>
</dbReference>
<dbReference type="InterPro" id="IPR000859">
    <property type="entry name" value="CUB_dom"/>
</dbReference>
<dbReference type="Pfam" id="PF00057">
    <property type="entry name" value="Ldl_recept_a"/>
    <property type="match status" value="4"/>
</dbReference>
<dbReference type="OrthoDB" id="10020456at2759"/>
<evidence type="ECO:0000256" key="9">
    <source>
        <dbReference type="ARBA" id="ARBA00023170"/>
    </source>
</evidence>
<feature type="disulfide bond" evidence="13">
    <location>
        <begin position="393"/>
        <end position="408"/>
    </location>
</feature>
<evidence type="ECO:0000256" key="11">
    <source>
        <dbReference type="ARBA" id="ARBA00023180"/>
    </source>
</evidence>
<evidence type="ECO:0000256" key="13">
    <source>
        <dbReference type="PROSITE-ProRule" id="PRU00124"/>
    </source>
</evidence>
<protein>
    <recommendedName>
        <fullName evidence="16">CUB domain-containing protein</fullName>
    </recommendedName>
</protein>
<dbReference type="Pfam" id="PF00431">
    <property type="entry name" value="CUB"/>
    <property type="match status" value="2"/>
</dbReference>
<accession>A0A9D3PYV0</accession>
<dbReference type="Gene3D" id="4.10.400.10">
    <property type="entry name" value="Low-density Lipoprotein Receptor"/>
    <property type="match status" value="5"/>
</dbReference>
<dbReference type="GO" id="GO:0006897">
    <property type="term" value="P:endocytosis"/>
    <property type="evidence" value="ECO:0007669"/>
    <property type="project" value="UniProtKB-KW"/>
</dbReference>
<dbReference type="FunFam" id="4.10.400.10:FF:000063">
    <property type="entry name" value="low-density lipoprotein receptor-related protein 12"/>
    <property type="match status" value="1"/>
</dbReference>
<evidence type="ECO:0000256" key="7">
    <source>
        <dbReference type="ARBA" id="ARBA00023136"/>
    </source>
</evidence>
<feature type="region of interest" description="Disordered" evidence="14">
    <location>
        <begin position="692"/>
        <end position="726"/>
    </location>
</feature>
<feature type="disulfide bond" evidence="13">
    <location>
        <begin position="449"/>
        <end position="461"/>
    </location>
</feature>
<organism evidence="17 18">
    <name type="scientific">Megalops atlanticus</name>
    <name type="common">Tarpon</name>
    <name type="synonym">Clupea gigantea</name>
    <dbReference type="NCBI Taxonomy" id="7932"/>
    <lineage>
        <taxon>Eukaryota</taxon>
        <taxon>Metazoa</taxon>
        <taxon>Chordata</taxon>
        <taxon>Craniata</taxon>
        <taxon>Vertebrata</taxon>
        <taxon>Euteleostomi</taxon>
        <taxon>Actinopterygii</taxon>
        <taxon>Neopterygii</taxon>
        <taxon>Teleostei</taxon>
        <taxon>Elopiformes</taxon>
        <taxon>Megalopidae</taxon>
        <taxon>Megalops</taxon>
    </lineage>
</organism>
<evidence type="ECO:0000256" key="10">
    <source>
        <dbReference type="ARBA" id="ARBA00023176"/>
    </source>
</evidence>
<evidence type="ECO:0000256" key="1">
    <source>
        <dbReference type="ARBA" id="ARBA00004479"/>
    </source>
</evidence>
<name>A0A9D3PYV0_MEGAT</name>
<dbReference type="InterPro" id="IPR036055">
    <property type="entry name" value="LDL_receptor-like_sf"/>
</dbReference>
<feature type="chain" id="PRO_5039368497" description="CUB domain-containing protein" evidence="15">
    <location>
        <begin position="32"/>
        <end position="857"/>
    </location>
</feature>
<feature type="disulfide bond" evidence="13">
    <location>
        <begin position="184"/>
        <end position="199"/>
    </location>
</feature>
<evidence type="ECO:0000256" key="4">
    <source>
        <dbReference type="ARBA" id="ARBA00022729"/>
    </source>
</evidence>
<sequence>MAYCVGSQTRIVLWRYLHLIVSCCFIGNVGCTHNENIYVSGISNACGGVAEQIRASSGVITSPGWPFEYPSRINCSWNIRANPGEIITISFQDFEIQSSHRCGSDWISIGAYKNADGYRACGSSVPAPYISSQDHVWIKFHADDSLTAKGFRLSYITGKTEEISCDSDEFHCANGKCIPDTWKCNGMDECGDNSDEEPCAQSGPSASFSFQPCAYNQFPCLSRYTRVYTCLPESLKCDGSIDCQDLGDEIDCDVPASWEWLRTFYGTFSSPNYPDFYPPGSNCTWLIDTGDHRKVILRFTDFKLDGTGYGDYVKVYDGLEENPRRLLRVLTAFDSRAPVAVASTSGQLRVHFHADKVNAARGFNATYQVDGFCLPWEIPCGGNWGCYTKAQRCDGYWHCPNGRDEANCSACQEDEFPCSRNGACYPRSDRCNYQNRCPNGSDEKNCFACQPGNFHCRNNRCVFESWVCDAQDDCGDGSDEESCPVVVPTRVITAAVIGSLICGLLLVIALGCTCKLYSLRMFERRSFETQLSRVEAELLRREAPPSYGQLIAQGLIPPVDDFPVCSASQASVLENLRLAVRSQLGFTSIRLPSSGRRGTIWRRLFNFTRSRCTGSLALVSADTEEGVGAASVVGEVDRSGARRGLLPLDSDDADVEGNRRDIPGAVGGPVTALPQKTPPASAVEAIVSVSSSQLLSQDRTAEGAGESGPAEPQRAGPGRSPLSSALSRVTRGLRWVRLSLGRSSGGSGSQNQSPLRHLDPAGGEREDEDDVELLIPVSDGAPDGDPNEHSQPLLDPAPDRAPGPAPALPAHGRLPRLPSRDGPCEHCGMVHTAQIPDACLEATAKTETSDDEALLLC</sequence>
<evidence type="ECO:0000256" key="3">
    <source>
        <dbReference type="ARBA" id="ARBA00022692"/>
    </source>
</evidence>
<evidence type="ECO:0000256" key="15">
    <source>
        <dbReference type="SAM" id="SignalP"/>
    </source>
</evidence>
<keyword evidence="9" id="KW-0675">Receptor</keyword>
<evidence type="ECO:0000256" key="12">
    <source>
        <dbReference type="ARBA" id="ARBA00037878"/>
    </source>
</evidence>
<feature type="disulfide bond" evidence="13">
    <location>
        <begin position="456"/>
        <end position="474"/>
    </location>
</feature>
<dbReference type="CDD" id="cd00041">
    <property type="entry name" value="CUB"/>
    <property type="match status" value="2"/>
</dbReference>
<feature type="region of interest" description="Disordered" evidence="14">
    <location>
        <begin position="643"/>
        <end position="678"/>
    </location>
</feature>
<comment type="caution">
    <text evidence="17">The sequence shown here is derived from an EMBL/GenBank/DDBJ whole genome shotgun (WGS) entry which is preliminary data.</text>
</comment>
<feature type="domain" description="CUB" evidence="16">
    <location>
        <begin position="237"/>
        <end position="370"/>
    </location>
</feature>
<proteinExistence type="predicted"/>
<evidence type="ECO:0000256" key="6">
    <source>
        <dbReference type="ARBA" id="ARBA00022989"/>
    </source>
</evidence>
<keyword evidence="4 15" id="KW-0732">Signal</keyword>
<gene>
    <name evidence="17" type="ORF">MATL_G00135860</name>
</gene>
<reference evidence="17" key="1">
    <citation type="submission" date="2021-01" db="EMBL/GenBank/DDBJ databases">
        <authorList>
            <person name="Zahm M."/>
            <person name="Roques C."/>
            <person name="Cabau C."/>
            <person name="Klopp C."/>
            <person name="Donnadieu C."/>
            <person name="Jouanno E."/>
            <person name="Lampietro C."/>
            <person name="Louis A."/>
            <person name="Herpin A."/>
            <person name="Echchiki A."/>
            <person name="Berthelot C."/>
            <person name="Parey E."/>
            <person name="Roest-Crollius H."/>
            <person name="Braasch I."/>
            <person name="Postlethwait J."/>
            <person name="Bobe J."/>
            <person name="Montfort J."/>
            <person name="Bouchez O."/>
            <person name="Begum T."/>
            <person name="Mejri S."/>
            <person name="Adams A."/>
            <person name="Chen W.-J."/>
            <person name="Guiguen Y."/>
        </authorList>
    </citation>
    <scope>NUCLEOTIDE SEQUENCE</scope>
    <source>
        <strain evidence="17">YG-15Mar2019-1</strain>
        <tissue evidence="17">Brain</tissue>
    </source>
</reference>
<dbReference type="InterPro" id="IPR035914">
    <property type="entry name" value="Sperma_CUB_dom_sf"/>
</dbReference>
<keyword evidence="8 13" id="KW-1015">Disulfide bond</keyword>
<dbReference type="FunFam" id="4.10.400.10:FF:000003">
    <property type="entry name" value="Putative low-density lipoprotein receptor-related protein 12"/>
    <property type="match status" value="2"/>
</dbReference>
<feature type="compositionally biased region" description="Low complexity" evidence="14">
    <location>
        <begin position="808"/>
        <end position="817"/>
    </location>
</feature>
<comment type="caution">
    <text evidence="13">Lacks conserved residue(s) required for the propagation of feature annotation.</text>
</comment>
<feature type="disulfide bond" evidence="13">
    <location>
        <begin position="431"/>
        <end position="446"/>
    </location>
</feature>
<dbReference type="CDD" id="cd00112">
    <property type="entry name" value="LDLa"/>
    <property type="match status" value="4"/>
</dbReference>
<dbReference type="PANTHER" id="PTHR24251">
    <property type="entry name" value="OVOCHYMASE-RELATED"/>
    <property type="match status" value="1"/>
</dbReference>
<evidence type="ECO:0000259" key="16">
    <source>
        <dbReference type="PROSITE" id="PS01180"/>
    </source>
</evidence>
<dbReference type="PROSITE" id="PS01209">
    <property type="entry name" value="LDLRA_1"/>
    <property type="match status" value="2"/>
</dbReference>
<dbReference type="InterPro" id="IPR023415">
    <property type="entry name" value="LDLR_class-A_CS"/>
</dbReference>
<dbReference type="Proteomes" id="UP001046870">
    <property type="component" value="Chromosome 10"/>
</dbReference>
<feature type="disulfide bond" evidence="13">
    <location>
        <begin position="172"/>
        <end position="190"/>
    </location>
</feature>
<evidence type="ECO:0000313" key="17">
    <source>
        <dbReference type="EMBL" id="KAG7470100.1"/>
    </source>
</evidence>
<feature type="disulfide bond" evidence="13">
    <location>
        <begin position="468"/>
        <end position="483"/>
    </location>
</feature>
<evidence type="ECO:0000256" key="2">
    <source>
        <dbReference type="ARBA" id="ARBA00022583"/>
    </source>
</evidence>
<keyword evidence="6" id="KW-1133">Transmembrane helix</keyword>
<feature type="disulfide bond" evidence="13">
    <location>
        <begin position="237"/>
        <end position="252"/>
    </location>
</feature>
<dbReference type="GO" id="GO:0005905">
    <property type="term" value="C:clathrin-coated pit"/>
    <property type="evidence" value="ECO:0007669"/>
    <property type="project" value="UniProtKB-KW"/>
</dbReference>
<dbReference type="SMART" id="SM00042">
    <property type="entry name" value="CUB"/>
    <property type="match status" value="2"/>
</dbReference>
<evidence type="ECO:0000256" key="8">
    <source>
        <dbReference type="ARBA" id="ARBA00023157"/>
    </source>
</evidence>
<keyword evidence="7" id="KW-0472">Membrane</keyword>
<dbReference type="PRINTS" id="PR00261">
    <property type="entry name" value="LDLRECEPTOR"/>
</dbReference>